<evidence type="ECO:0000313" key="3">
    <source>
        <dbReference type="Proteomes" id="UP000246352"/>
    </source>
</evidence>
<proteinExistence type="predicted"/>
<dbReference type="Proteomes" id="UP000246352">
    <property type="component" value="Unassembled WGS sequence"/>
</dbReference>
<dbReference type="OrthoDB" id="9808254at2"/>
<dbReference type="PANTHER" id="PTHR36057">
    <property type="match status" value="1"/>
</dbReference>
<comment type="caution">
    <text evidence="2">The sequence shown here is derived from an EMBL/GenBank/DDBJ whole genome shotgun (WGS) entry which is preliminary data.</text>
</comment>
<dbReference type="AlphaFoldDB" id="A0A317PF05"/>
<name>A0A317PF05_9HYPH</name>
<dbReference type="InterPro" id="IPR036249">
    <property type="entry name" value="Thioredoxin-like_sf"/>
</dbReference>
<dbReference type="RefSeq" id="WP_110033702.1">
    <property type="nucleotide sequence ID" value="NZ_QGTR01000005.1"/>
</dbReference>
<dbReference type="InterPro" id="IPR010634">
    <property type="entry name" value="DUF1223"/>
</dbReference>
<organism evidence="2 3">
    <name type="scientific">Hoeflea marina</name>
    <dbReference type="NCBI Taxonomy" id="274592"/>
    <lineage>
        <taxon>Bacteria</taxon>
        <taxon>Pseudomonadati</taxon>
        <taxon>Pseudomonadota</taxon>
        <taxon>Alphaproteobacteria</taxon>
        <taxon>Hyphomicrobiales</taxon>
        <taxon>Rhizobiaceae</taxon>
        <taxon>Hoeflea</taxon>
    </lineage>
</organism>
<gene>
    <name evidence="2" type="ORF">DFR52_105270</name>
</gene>
<dbReference type="EMBL" id="QGTR01000005">
    <property type="protein sequence ID" value="PWV98288.1"/>
    <property type="molecule type" value="Genomic_DNA"/>
</dbReference>
<reference evidence="2 3" key="1">
    <citation type="submission" date="2018-05" db="EMBL/GenBank/DDBJ databases">
        <title>Genomic Encyclopedia of Type Strains, Phase IV (KMG-IV): sequencing the most valuable type-strain genomes for metagenomic binning, comparative biology and taxonomic classification.</title>
        <authorList>
            <person name="Goeker M."/>
        </authorList>
    </citation>
    <scope>NUCLEOTIDE SEQUENCE [LARGE SCALE GENOMIC DNA]</scope>
    <source>
        <strain evidence="2 3">DSM 16791</strain>
    </source>
</reference>
<evidence type="ECO:0008006" key="4">
    <source>
        <dbReference type="Google" id="ProtNLM"/>
    </source>
</evidence>
<feature type="chain" id="PRO_5016468354" description="Secreted protein" evidence="1">
    <location>
        <begin position="17"/>
        <end position="247"/>
    </location>
</feature>
<evidence type="ECO:0000256" key="1">
    <source>
        <dbReference type="SAM" id="SignalP"/>
    </source>
</evidence>
<keyword evidence="3" id="KW-1185">Reference proteome</keyword>
<dbReference type="SUPFAM" id="SSF52833">
    <property type="entry name" value="Thioredoxin-like"/>
    <property type="match status" value="1"/>
</dbReference>
<protein>
    <recommendedName>
        <fullName evidence="4">Secreted protein</fullName>
    </recommendedName>
</protein>
<feature type="signal peptide" evidence="1">
    <location>
        <begin position="1"/>
        <end position="16"/>
    </location>
</feature>
<keyword evidence="1" id="KW-0732">Signal</keyword>
<sequence>MLKMIAVVALSLPALAAAPMPGMARDLVGVVELFTSQGCSSCPPADATLSRLIDEGKVLALSYHVDYWNYLGWKDTLSSPASTERQYGYARTLNRSSVYTPQAVINGRDHVNGADDAAIRAALAAMTARHQGPSVDVSIVTDPQGVRVHIGAGQGKANVVAVYFDEKTKVAIDRGENRGKTITYRHSVQATETIGMWSGGEVTLKLPESVLAAHPGRGCAILLQQVSRDGAPGAILGAAVIDAKAAG</sequence>
<dbReference type="Pfam" id="PF06764">
    <property type="entry name" value="DUF1223"/>
    <property type="match status" value="1"/>
</dbReference>
<evidence type="ECO:0000313" key="2">
    <source>
        <dbReference type="EMBL" id="PWV98288.1"/>
    </source>
</evidence>
<dbReference type="PANTHER" id="PTHR36057:SF1">
    <property type="entry name" value="LIPOPROTEIN LIPID ATTACHMENT SITE-LIKE PROTEIN, PUTATIVE (DUF1223)-RELATED"/>
    <property type="match status" value="1"/>
</dbReference>
<accession>A0A317PF05</accession>